<dbReference type="AlphaFoldDB" id="A0A8H4QFT5"/>
<dbReference type="Gene3D" id="3.40.50.720">
    <property type="entry name" value="NAD(P)-binding Rossmann-like Domain"/>
    <property type="match status" value="1"/>
</dbReference>
<dbReference type="PANTHER" id="PTHR10366:SF562">
    <property type="entry name" value="ALDEHYDE REDUCTASE II (AFU_ORTHOLOGUE AFUA_1G11360)"/>
    <property type="match status" value="1"/>
</dbReference>
<keyword evidence="1" id="KW-0560">Oxidoreductase</keyword>
<comment type="caution">
    <text evidence="4">The sequence shown here is derived from an EMBL/GenBank/DDBJ whole genome shotgun (WGS) entry which is preliminary data.</text>
</comment>
<feature type="domain" description="NAD-dependent epimerase/dehydratase" evidence="3">
    <location>
        <begin position="6"/>
        <end position="247"/>
    </location>
</feature>
<evidence type="ECO:0000256" key="2">
    <source>
        <dbReference type="ARBA" id="ARBA00023445"/>
    </source>
</evidence>
<sequence length="342" mass="36891">MSVKRVLVTGASGFIAGHAIEQLLALGYTVRGTARASKIPGLKAANLKNFELFAVDDIATEDITEALKDVESVLHIAAPLPGKTTYDGVLHSVFDGMMNVVRQTEKAGIKKIVVTSSFGSVVPDASMAPAFGGLTFNEDSWTNASRETMATKPGDGFYAYFTLKALAEQELWAFAKSHPNIDITAILPGMTYGPWTKLLPRPVKGGPLGTNTFPWMVLNGRVPPLTPPWVADVRDVARAHILALSLPPSPPGSKRFLINSGIYPWKEAAAHLQKVRPEYTTVAKPESLQDMPGPVSVLDTTRSRDVLGLKETIPLEKTVEDVMDDLWDLQKSWAAAESAASA</sequence>
<evidence type="ECO:0000256" key="1">
    <source>
        <dbReference type="ARBA" id="ARBA00023002"/>
    </source>
</evidence>
<reference evidence="4 5" key="1">
    <citation type="submission" date="2019-12" db="EMBL/GenBank/DDBJ databases">
        <authorList>
            <person name="Floudas D."/>
            <person name="Bentzer J."/>
            <person name="Ahren D."/>
            <person name="Johansson T."/>
            <person name="Persson P."/>
            <person name="Tunlid A."/>
        </authorList>
    </citation>
    <scope>NUCLEOTIDE SEQUENCE [LARGE SCALE GENOMIC DNA]</scope>
    <source>
        <strain evidence="4 5">CBS 102.39</strain>
    </source>
</reference>
<evidence type="ECO:0000313" key="5">
    <source>
        <dbReference type="Proteomes" id="UP000521872"/>
    </source>
</evidence>
<dbReference type="EMBL" id="JAACJL010000059">
    <property type="protein sequence ID" value="KAF4609876.1"/>
    <property type="molecule type" value="Genomic_DNA"/>
</dbReference>
<dbReference type="Pfam" id="PF01370">
    <property type="entry name" value="Epimerase"/>
    <property type="match status" value="1"/>
</dbReference>
<evidence type="ECO:0000313" key="4">
    <source>
        <dbReference type="EMBL" id="KAF4609876.1"/>
    </source>
</evidence>
<dbReference type="SUPFAM" id="SSF51735">
    <property type="entry name" value="NAD(P)-binding Rossmann-fold domains"/>
    <property type="match status" value="1"/>
</dbReference>
<accession>A0A8H4QFT5</accession>
<proteinExistence type="inferred from homology"/>
<gene>
    <name evidence="4" type="ORF">D9613_010419</name>
</gene>
<dbReference type="GO" id="GO:0016616">
    <property type="term" value="F:oxidoreductase activity, acting on the CH-OH group of donors, NAD or NADP as acceptor"/>
    <property type="evidence" value="ECO:0007669"/>
    <property type="project" value="TreeGrafter"/>
</dbReference>
<dbReference type="InterPro" id="IPR050425">
    <property type="entry name" value="NAD(P)_dehydrat-like"/>
</dbReference>
<dbReference type="InterPro" id="IPR001509">
    <property type="entry name" value="Epimerase_deHydtase"/>
</dbReference>
<evidence type="ECO:0000259" key="3">
    <source>
        <dbReference type="Pfam" id="PF01370"/>
    </source>
</evidence>
<keyword evidence="5" id="KW-1185">Reference proteome</keyword>
<name>A0A8H4QFT5_9AGAR</name>
<organism evidence="4 5">
    <name type="scientific">Agrocybe pediades</name>
    <dbReference type="NCBI Taxonomy" id="84607"/>
    <lineage>
        <taxon>Eukaryota</taxon>
        <taxon>Fungi</taxon>
        <taxon>Dikarya</taxon>
        <taxon>Basidiomycota</taxon>
        <taxon>Agaricomycotina</taxon>
        <taxon>Agaricomycetes</taxon>
        <taxon>Agaricomycetidae</taxon>
        <taxon>Agaricales</taxon>
        <taxon>Agaricineae</taxon>
        <taxon>Strophariaceae</taxon>
        <taxon>Agrocybe</taxon>
    </lineage>
</organism>
<comment type="similarity">
    <text evidence="2">Belongs to the NAD(P)-dependent epimerase/dehydratase family. Dihydroflavonol-4-reductase subfamily.</text>
</comment>
<dbReference type="Proteomes" id="UP000521872">
    <property type="component" value="Unassembled WGS sequence"/>
</dbReference>
<dbReference type="PANTHER" id="PTHR10366">
    <property type="entry name" value="NAD DEPENDENT EPIMERASE/DEHYDRATASE"/>
    <property type="match status" value="1"/>
</dbReference>
<protein>
    <recommendedName>
        <fullName evidence="3">NAD-dependent epimerase/dehydratase domain-containing protein</fullName>
    </recommendedName>
</protein>
<dbReference type="InterPro" id="IPR036291">
    <property type="entry name" value="NAD(P)-bd_dom_sf"/>
</dbReference>